<evidence type="ECO:0000259" key="3">
    <source>
        <dbReference type="PROSITE" id="PS51186"/>
    </source>
</evidence>
<gene>
    <name evidence="4" type="ORF">G7066_06795</name>
</gene>
<organism evidence="4 5">
    <name type="scientific">Leucobacter coleopterorum</name>
    <dbReference type="NCBI Taxonomy" id="2714933"/>
    <lineage>
        <taxon>Bacteria</taxon>
        <taxon>Bacillati</taxon>
        <taxon>Actinomycetota</taxon>
        <taxon>Actinomycetes</taxon>
        <taxon>Micrococcales</taxon>
        <taxon>Microbacteriaceae</taxon>
        <taxon>Leucobacter</taxon>
    </lineage>
</organism>
<dbReference type="InterPro" id="IPR016181">
    <property type="entry name" value="Acyl_CoA_acyltransferase"/>
</dbReference>
<protein>
    <submittedName>
        <fullName evidence="4">GNAT family N-acetyltransferase</fullName>
    </submittedName>
</protein>
<keyword evidence="1" id="KW-0808">Transferase</keyword>
<accession>A0ABX6K3F0</accession>
<keyword evidence="2" id="KW-0012">Acyltransferase</keyword>
<dbReference type="PROSITE" id="PS51186">
    <property type="entry name" value="GNAT"/>
    <property type="match status" value="1"/>
</dbReference>
<evidence type="ECO:0000313" key="5">
    <source>
        <dbReference type="Proteomes" id="UP000503441"/>
    </source>
</evidence>
<sequence length="162" mass="18193">MRVLPRQLRPLGHSPVSISIRRGRSEDATALFALARQYQTGREAIGRDEFLVALDNVLRHRDQEANVLFVAELDGKVVGYSLMTVSRLLHAPGLTAHLQEIVVDETTRGHGVGDRIMQANEHYCMGRGVRQLSASTSRIGSFYNHRGFEPMGEHYRKILDLS</sequence>
<evidence type="ECO:0000256" key="1">
    <source>
        <dbReference type="ARBA" id="ARBA00022679"/>
    </source>
</evidence>
<reference evidence="4 5" key="1">
    <citation type="submission" date="2020-03" db="EMBL/GenBank/DDBJ databases">
        <title>Leucobacter sp. nov., isolated from beetles.</title>
        <authorList>
            <person name="Hyun D.-W."/>
            <person name="Bae J.-W."/>
        </authorList>
    </citation>
    <scope>NUCLEOTIDE SEQUENCE [LARGE SCALE GENOMIC DNA]</scope>
    <source>
        <strain evidence="4 5">HDW9A</strain>
    </source>
</reference>
<feature type="domain" description="N-acetyltransferase" evidence="3">
    <location>
        <begin position="18"/>
        <end position="162"/>
    </location>
</feature>
<dbReference type="SUPFAM" id="SSF55729">
    <property type="entry name" value="Acyl-CoA N-acyltransferases (Nat)"/>
    <property type="match status" value="1"/>
</dbReference>
<evidence type="ECO:0000313" key="4">
    <source>
        <dbReference type="EMBL" id="QIM19710.1"/>
    </source>
</evidence>
<dbReference type="InterPro" id="IPR000182">
    <property type="entry name" value="GNAT_dom"/>
</dbReference>
<dbReference type="EMBL" id="CP049933">
    <property type="protein sequence ID" value="QIM19710.1"/>
    <property type="molecule type" value="Genomic_DNA"/>
</dbReference>
<proteinExistence type="predicted"/>
<dbReference type="Proteomes" id="UP000503441">
    <property type="component" value="Chromosome"/>
</dbReference>
<dbReference type="CDD" id="cd04301">
    <property type="entry name" value="NAT_SF"/>
    <property type="match status" value="1"/>
</dbReference>
<dbReference type="PANTHER" id="PTHR43877">
    <property type="entry name" value="AMINOALKYLPHOSPHONATE N-ACETYLTRANSFERASE-RELATED-RELATED"/>
    <property type="match status" value="1"/>
</dbReference>
<evidence type="ECO:0000256" key="2">
    <source>
        <dbReference type="ARBA" id="ARBA00023315"/>
    </source>
</evidence>
<dbReference type="InterPro" id="IPR050832">
    <property type="entry name" value="Bact_Acetyltransf"/>
</dbReference>
<name>A0ABX6K3F0_9MICO</name>
<dbReference type="Pfam" id="PF13508">
    <property type="entry name" value="Acetyltransf_7"/>
    <property type="match status" value="1"/>
</dbReference>
<keyword evidence="5" id="KW-1185">Reference proteome</keyword>
<dbReference type="Gene3D" id="3.40.630.30">
    <property type="match status" value="1"/>
</dbReference>